<keyword evidence="1" id="KW-1133">Transmembrane helix</keyword>
<gene>
    <name evidence="2" type="ORF">SAOR_10395</name>
</gene>
<dbReference type="Proteomes" id="UP000283993">
    <property type="component" value="Unassembled WGS sequence"/>
</dbReference>
<evidence type="ECO:0000256" key="1">
    <source>
        <dbReference type="SAM" id="Phobius"/>
    </source>
</evidence>
<proteinExistence type="predicted"/>
<evidence type="ECO:0000313" key="3">
    <source>
        <dbReference type="Proteomes" id="UP000283993"/>
    </source>
</evidence>
<accession>A0A423PLF5</accession>
<keyword evidence="3" id="KW-1185">Reference proteome</keyword>
<name>A0A423PLF5_9GAMM</name>
<sequence>MSVKWPTLISEQLLMLFYILLSTGAFKNKVATRNLARI</sequence>
<keyword evidence="1" id="KW-0812">Transmembrane</keyword>
<dbReference type="EMBL" id="AYKH01000021">
    <property type="protein sequence ID" value="ROO26454.1"/>
    <property type="molecule type" value="Genomic_DNA"/>
</dbReference>
<reference evidence="2 3" key="1">
    <citation type="submission" date="2013-10" db="EMBL/GenBank/DDBJ databases">
        <title>Salinisphaera orenii MK-B5 Genome Sequencing.</title>
        <authorList>
            <person name="Lai Q."/>
            <person name="Li C."/>
            <person name="Shao Z."/>
        </authorList>
    </citation>
    <scope>NUCLEOTIDE SEQUENCE [LARGE SCALE GENOMIC DNA]</scope>
    <source>
        <strain evidence="2 3">MK-B5</strain>
    </source>
</reference>
<feature type="transmembrane region" description="Helical" evidence="1">
    <location>
        <begin position="12"/>
        <end position="30"/>
    </location>
</feature>
<keyword evidence="1" id="KW-0472">Membrane</keyword>
<organism evidence="2 3">
    <name type="scientific">Salinisphaera orenii MK-B5</name>
    <dbReference type="NCBI Taxonomy" id="856730"/>
    <lineage>
        <taxon>Bacteria</taxon>
        <taxon>Pseudomonadati</taxon>
        <taxon>Pseudomonadota</taxon>
        <taxon>Gammaproteobacteria</taxon>
        <taxon>Salinisphaerales</taxon>
        <taxon>Salinisphaeraceae</taxon>
        <taxon>Salinisphaera</taxon>
    </lineage>
</organism>
<protein>
    <submittedName>
        <fullName evidence="2">Uncharacterized protein</fullName>
    </submittedName>
</protein>
<comment type="caution">
    <text evidence="2">The sequence shown here is derived from an EMBL/GenBank/DDBJ whole genome shotgun (WGS) entry which is preliminary data.</text>
</comment>
<dbReference type="AlphaFoldDB" id="A0A423PLF5"/>
<evidence type="ECO:0000313" key="2">
    <source>
        <dbReference type="EMBL" id="ROO26454.1"/>
    </source>
</evidence>